<dbReference type="RefSeq" id="WP_084936481.1">
    <property type="nucleotide sequence ID" value="NZ_MLFR01000027.1"/>
</dbReference>
<reference evidence="1 2" key="1">
    <citation type="journal article" date="2017" name="Antonie Van Leeuwenhoek">
        <title>Phylogenomic resolution of the bacterial genus Pantoea and its relationship with Erwinia and Tatumella.</title>
        <authorList>
            <person name="Palmer M."/>
            <person name="Steenkamp E.T."/>
            <person name="Coetzee M.P."/>
            <person name="Chan W.Y."/>
            <person name="van Zyl E."/>
            <person name="De Maayer P."/>
            <person name="Coutinho T.A."/>
            <person name="Blom J."/>
            <person name="Smits T.H."/>
            <person name="Duffy B."/>
            <person name="Venter S.N."/>
        </authorList>
    </citation>
    <scope>NUCLEOTIDE SEQUENCE [LARGE SCALE GENOMIC DNA]</scope>
    <source>
        <strain evidence="1 2">LMG 26275</strain>
    </source>
</reference>
<name>A0A1X1CRX4_9GAMM</name>
<dbReference type="InterPro" id="IPR011008">
    <property type="entry name" value="Dimeric_a/b-barrel"/>
</dbReference>
<evidence type="ECO:0000313" key="2">
    <source>
        <dbReference type="Proteomes" id="UP000193558"/>
    </source>
</evidence>
<dbReference type="Proteomes" id="UP000193558">
    <property type="component" value="Unassembled WGS sequence"/>
</dbReference>
<proteinExistence type="predicted"/>
<organism evidence="1 2">
    <name type="scientific">Pantoea rwandensis</name>
    <dbReference type="NCBI Taxonomy" id="1076550"/>
    <lineage>
        <taxon>Bacteria</taxon>
        <taxon>Pseudomonadati</taxon>
        <taxon>Pseudomonadota</taxon>
        <taxon>Gammaproteobacteria</taxon>
        <taxon>Enterobacterales</taxon>
        <taxon>Erwiniaceae</taxon>
        <taxon>Pantoea</taxon>
    </lineage>
</organism>
<dbReference type="SUPFAM" id="SSF54909">
    <property type="entry name" value="Dimeric alpha+beta barrel"/>
    <property type="match status" value="1"/>
</dbReference>
<dbReference type="EMBL" id="MLFR01000027">
    <property type="protein sequence ID" value="ORM67193.1"/>
    <property type="molecule type" value="Genomic_DNA"/>
</dbReference>
<evidence type="ECO:0000313" key="1">
    <source>
        <dbReference type="EMBL" id="ORM67193.1"/>
    </source>
</evidence>
<sequence length="116" mass="13314">MQSRVVEILQYQLKTGTGVTFDHIMRDISVPLHLEQGIEVVTYGCSRHDSDSYFLLRAFENEEVMQSVLDEFYASEAWRSGPRKAILERIEVSLKSVLLLSPNAIDEIRNSFLAHQ</sequence>
<dbReference type="OrthoDB" id="9809695at2"/>
<gene>
    <name evidence="1" type="ORF">HA51_20620</name>
</gene>
<protein>
    <submittedName>
        <fullName evidence="1">NIPSNAP family protein</fullName>
    </submittedName>
</protein>
<comment type="caution">
    <text evidence="1">The sequence shown here is derived from an EMBL/GenBank/DDBJ whole genome shotgun (WGS) entry which is preliminary data.</text>
</comment>
<dbReference type="AlphaFoldDB" id="A0A1X1CRX4"/>
<accession>A0A1X1CRX4</accession>
<dbReference type="Gene3D" id="3.30.70.100">
    <property type="match status" value="1"/>
</dbReference>